<name>I0L5M5_9ACTN</name>
<accession>I0L5M5</accession>
<dbReference type="EMBL" id="CAIE01000031">
    <property type="protein sequence ID" value="CCH19122.1"/>
    <property type="molecule type" value="Genomic_DNA"/>
</dbReference>
<organism evidence="2 3">
    <name type="scientific">Micromonospora lupini str. Lupac 08</name>
    <dbReference type="NCBI Taxonomy" id="1150864"/>
    <lineage>
        <taxon>Bacteria</taxon>
        <taxon>Bacillati</taxon>
        <taxon>Actinomycetota</taxon>
        <taxon>Actinomycetes</taxon>
        <taxon>Micromonosporales</taxon>
        <taxon>Micromonosporaceae</taxon>
        <taxon>Micromonospora</taxon>
    </lineage>
</organism>
<comment type="caution">
    <text evidence="2">The sequence shown here is derived from an EMBL/GenBank/DDBJ whole genome shotgun (WGS) entry which is preliminary data.</text>
</comment>
<evidence type="ECO:0008006" key="4">
    <source>
        <dbReference type="Google" id="ProtNLM"/>
    </source>
</evidence>
<feature type="region of interest" description="Disordered" evidence="1">
    <location>
        <begin position="36"/>
        <end position="73"/>
    </location>
</feature>
<dbReference type="Proteomes" id="UP000003448">
    <property type="component" value="Unassembled WGS sequence"/>
</dbReference>
<dbReference type="STRING" id="1150864.MILUP08_44039"/>
<keyword evidence="3" id="KW-1185">Reference proteome</keyword>
<feature type="compositionally biased region" description="Low complexity" evidence="1">
    <location>
        <begin position="45"/>
        <end position="73"/>
    </location>
</feature>
<gene>
    <name evidence="2" type="ORF">MILUP08_44039</name>
</gene>
<proteinExistence type="predicted"/>
<reference evidence="3" key="1">
    <citation type="journal article" date="2012" name="J. Bacteriol.">
        <title>Genome Sequence of Micromonospora lupini Lupac 08, Isolated from Root Nodules of Lupinus angustifolius.</title>
        <authorList>
            <person name="Alonso-Vega P."/>
            <person name="Normand P."/>
            <person name="Bacigalupe R."/>
            <person name="Pujic P."/>
            <person name="Lajus A."/>
            <person name="Vallenet D."/>
            <person name="Carro L."/>
            <person name="Coll P."/>
            <person name="Trujillo M.E."/>
        </authorList>
    </citation>
    <scope>NUCLEOTIDE SEQUENCE [LARGE SCALE GENOMIC DNA]</scope>
    <source>
        <strain evidence="3">Lupac 08</strain>
    </source>
</reference>
<evidence type="ECO:0000313" key="3">
    <source>
        <dbReference type="Proteomes" id="UP000003448"/>
    </source>
</evidence>
<evidence type="ECO:0000313" key="2">
    <source>
        <dbReference type="EMBL" id="CCH19122.1"/>
    </source>
</evidence>
<sequence>MGNEGENMSRHALPPTARALILPLLGTVALTTACTSGGDESDPVSSAAAPTTASAGTSPADPPSASASAPTTIPTSAFVELPAELRKSPRRTTPVEEALPKLCGNEFGTGGRQVTASAAMTVTYQKPGDSAGNTPQGLIHQTIFTFEGAGAADYMRRLRSAVEACPSYDRGGNPVKVASKPLSGVGDEAVLVSLTRAATDLNGDRNGGTTSTQIAVARVDGAVTVFNDQGWEGSSGNPAVLDQTVRDGVKTIDAWQR</sequence>
<protein>
    <recommendedName>
        <fullName evidence="4">PknH-like extracellular domain-containing protein</fullName>
    </recommendedName>
</protein>
<evidence type="ECO:0000256" key="1">
    <source>
        <dbReference type="SAM" id="MobiDB-lite"/>
    </source>
</evidence>
<dbReference type="AlphaFoldDB" id="I0L5M5"/>